<protein>
    <submittedName>
        <fullName evidence="2 3">Uroporphyrinogen-III synthase</fullName>
    </submittedName>
</protein>
<dbReference type="InterPro" id="IPR039793">
    <property type="entry name" value="UROS/Hem4"/>
</dbReference>
<dbReference type="KEGG" id="aey:CDG81_17360"/>
<sequence>MGSSAPEPLRGYTVGITAERKAEELASLLTRRGAEVVHAPAMHTVPLPQDGELAESTREVLSDRVDFVVASTGMGFRGWMEAADEAGDGEALRGHLAGAKLLARGSKATGAIHGAGLRTAWSAPSEESGEVLDHLLGHDLTGSRVVVQVHGDPMLSFRRRLAEAGAEVVPVMVYRWTDPLEPEKLDDLIERTVRGEVHALAFTSAPAATNLLARAERLGRSEALRSAVFGGVVLGCVGPVTAAPVERAGLPHVVPERSRTSSLVRLLAERLPAGS</sequence>
<dbReference type="EMBL" id="CP022752">
    <property type="protein sequence ID" value="ASU81220.1"/>
    <property type="molecule type" value="Genomic_DNA"/>
</dbReference>
<dbReference type="Gene3D" id="3.40.50.10090">
    <property type="match status" value="2"/>
</dbReference>
<dbReference type="NCBIfam" id="NF005568">
    <property type="entry name" value="PRK07239.1"/>
    <property type="match status" value="1"/>
</dbReference>
<dbReference type="OrthoDB" id="213853at2"/>
<dbReference type="AlphaFoldDB" id="A0A099D0L9"/>
<dbReference type="EMBL" id="JPMV01000043">
    <property type="protein sequence ID" value="KGI79539.1"/>
    <property type="molecule type" value="Genomic_DNA"/>
</dbReference>
<proteinExistence type="predicted"/>
<dbReference type="RefSeq" id="WP_043578576.1">
    <property type="nucleotide sequence ID" value="NZ_CP022752.1"/>
</dbReference>
<dbReference type="Proteomes" id="UP000215043">
    <property type="component" value="Chromosome"/>
</dbReference>
<dbReference type="PANTHER" id="PTHR40082">
    <property type="entry name" value="BLR5956 PROTEIN"/>
    <property type="match status" value="1"/>
</dbReference>
<evidence type="ECO:0000259" key="1">
    <source>
        <dbReference type="Pfam" id="PF02602"/>
    </source>
</evidence>
<feature type="domain" description="Tetrapyrrole biosynthesis uroporphyrinogen III synthase" evidence="1">
    <location>
        <begin position="24"/>
        <end position="264"/>
    </location>
</feature>
<organism evidence="2 5">
    <name type="scientific">Actinopolyspora erythraea</name>
    <dbReference type="NCBI Taxonomy" id="414996"/>
    <lineage>
        <taxon>Bacteria</taxon>
        <taxon>Bacillati</taxon>
        <taxon>Actinomycetota</taxon>
        <taxon>Actinomycetes</taxon>
        <taxon>Actinopolysporales</taxon>
        <taxon>Actinopolysporaceae</taxon>
        <taxon>Actinopolyspora</taxon>
    </lineage>
</organism>
<dbReference type="InterPro" id="IPR003754">
    <property type="entry name" value="4pyrrol_synth_uPrphyn_synth"/>
</dbReference>
<dbReference type="InterPro" id="IPR036108">
    <property type="entry name" value="4pyrrol_syn_uPrphyn_synt_sf"/>
</dbReference>
<dbReference type="GO" id="GO:0004852">
    <property type="term" value="F:uroporphyrinogen-III synthase activity"/>
    <property type="evidence" value="ECO:0007669"/>
    <property type="project" value="InterPro"/>
</dbReference>
<dbReference type="CDD" id="cd06578">
    <property type="entry name" value="HemD"/>
    <property type="match status" value="1"/>
</dbReference>
<dbReference type="Proteomes" id="UP000029737">
    <property type="component" value="Unassembled WGS sequence"/>
</dbReference>
<evidence type="ECO:0000313" key="3">
    <source>
        <dbReference type="EMBL" id="KGI79539.1"/>
    </source>
</evidence>
<dbReference type="eggNOG" id="COG1587">
    <property type="taxonomic scope" value="Bacteria"/>
</dbReference>
<evidence type="ECO:0000313" key="5">
    <source>
        <dbReference type="Proteomes" id="UP000215043"/>
    </source>
</evidence>
<dbReference type="GO" id="GO:0006780">
    <property type="term" value="P:uroporphyrinogen III biosynthetic process"/>
    <property type="evidence" value="ECO:0007669"/>
    <property type="project" value="InterPro"/>
</dbReference>
<name>A0A099D0L9_9ACTN</name>
<dbReference type="SUPFAM" id="SSF69618">
    <property type="entry name" value="HemD-like"/>
    <property type="match status" value="1"/>
</dbReference>
<reference evidence="2 5" key="2">
    <citation type="submission" date="2017-08" db="EMBL/GenBank/DDBJ databases">
        <title>The complete genome sequence of moderately halophilic actinomycete Actinopolyspora erythraea YIM 90600, the producer of novel erythromycin, novel actinopolysporins A-C and tubercidin.</title>
        <authorList>
            <person name="Yin M."/>
            <person name="Tang S."/>
        </authorList>
    </citation>
    <scope>NUCLEOTIDE SEQUENCE [LARGE SCALE GENOMIC DNA]</scope>
    <source>
        <strain evidence="2 5">YIM 90600</strain>
    </source>
</reference>
<reference evidence="3 4" key="1">
    <citation type="journal article" date="2014" name="PLoS ONE">
        <title>Identification and Characterization of a New Erythromycin Biosynthetic Gene Cluster in Actinopolyspora erythraea YIM90600, a Novel Erythronolide-Producing Halophilic Actinomycete Isolated from Salt Field.</title>
        <authorList>
            <person name="Chen D."/>
            <person name="Feng J."/>
            <person name="Huang L."/>
            <person name="Zhang Q."/>
            <person name="Wu J."/>
            <person name="Zhu X."/>
            <person name="Duan Y."/>
            <person name="Xu Z."/>
        </authorList>
    </citation>
    <scope>NUCLEOTIDE SEQUENCE [LARGE SCALE GENOMIC DNA]</scope>
    <source>
        <strain evidence="3 4">YIM90600</strain>
    </source>
</reference>
<dbReference type="HOGENOM" id="CLU_011276_9_1_11"/>
<evidence type="ECO:0000313" key="2">
    <source>
        <dbReference type="EMBL" id="ASU81220.1"/>
    </source>
</evidence>
<dbReference type="PANTHER" id="PTHR40082:SF1">
    <property type="entry name" value="BLR5956 PROTEIN"/>
    <property type="match status" value="1"/>
</dbReference>
<dbReference type="Pfam" id="PF02602">
    <property type="entry name" value="HEM4"/>
    <property type="match status" value="1"/>
</dbReference>
<evidence type="ECO:0000313" key="4">
    <source>
        <dbReference type="Proteomes" id="UP000029737"/>
    </source>
</evidence>
<accession>A0A099D0L9</accession>
<gene>
    <name evidence="2" type="ORF">CDG81_17360</name>
    <name evidence="3" type="ORF">IL38_22735</name>
</gene>
<keyword evidence="4" id="KW-1185">Reference proteome</keyword>